<dbReference type="Proteomes" id="UP000316798">
    <property type="component" value="Chromosome"/>
</dbReference>
<dbReference type="InterPro" id="IPR001872">
    <property type="entry name" value="Peptidase_A8"/>
</dbReference>
<dbReference type="EC" id="3.4.23.36" evidence="9"/>
<dbReference type="GO" id="GO:0005886">
    <property type="term" value="C:plasma membrane"/>
    <property type="evidence" value="ECO:0007669"/>
    <property type="project" value="UniProtKB-SubCell"/>
</dbReference>
<evidence type="ECO:0000256" key="8">
    <source>
        <dbReference type="ARBA" id="ARBA00023136"/>
    </source>
</evidence>
<evidence type="ECO:0000256" key="9">
    <source>
        <dbReference type="HAMAP-Rule" id="MF_00161"/>
    </source>
</evidence>
<dbReference type="UniPathway" id="UPA00665"/>
<keyword evidence="4 9" id="KW-0812">Transmembrane</keyword>
<dbReference type="PANTHER" id="PTHR33695:SF1">
    <property type="entry name" value="LIPOPROTEIN SIGNAL PEPTIDASE"/>
    <property type="match status" value="1"/>
</dbReference>
<keyword evidence="7 9" id="KW-1133">Transmembrane helix</keyword>
<feature type="active site" evidence="9">
    <location>
        <position position="126"/>
    </location>
</feature>
<evidence type="ECO:0000256" key="6">
    <source>
        <dbReference type="ARBA" id="ARBA00022801"/>
    </source>
</evidence>
<gene>
    <name evidence="9" type="primary">lspA</name>
    <name evidence="12" type="ORF">EUB48_05565</name>
</gene>
<evidence type="ECO:0000256" key="10">
    <source>
        <dbReference type="RuleBase" id="RU000594"/>
    </source>
</evidence>
<evidence type="ECO:0000256" key="1">
    <source>
        <dbReference type="ARBA" id="ARBA00006139"/>
    </source>
</evidence>
<comment type="subcellular location">
    <subcellularLocation>
        <location evidence="9">Cell membrane</location>
        <topology evidence="9">Multi-pass membrane protein</topology>
    </subcellularLocation>
</comment>
<accession>A0A515D8T2</accession>
<dbReference type="KEGG" id="rhf:EUB48_05565"/>
<comment type="pathway">
    <text evidence="9">Protein modification; lipoprotein biosynthesis (signal peptide cleavage).</text>
</comment>
<keyword evidence="13" id="KW-1185">Reference proteome</keyword>
<dbReference type="Pfam" id="PF01252">
    <property type="entry name" value="Peptidase_A8"/>
    <property type="match status" value="1"/>
</dbReference>
<proteinExistence type="inferred from homology"/>
<dbReference type="OrthoDB" id="9810259at2"/>
<keyword evidence="2 9" id="KW-1003">Cell membrane</keyword>
<dbReference type="PROSITE" id="PS00855">
    <property type="entry name" value="SPASE_II"/>
    <property type="match status" value="1"/>
</dbReference>
<evidence type="ECO:0000256" key="4">
    <source>
        <dbReference type="ARBA" id="ARBA00022692"/>
    </source>
</evidence>
<reference evidence="12 13" key="1">
    <citation type="submission" date="2019-01" db="EMBL/GenBank/DDBJ databases">
        <title>Genomic insights into a novel species Rhodoferax sp.</title>
        <authorList>
            <person name="Jin L."/>
        </authorList>
    </citation>
    <scope>NUCLEOTIDE SEQUENCE [LARGE SCALE GENOMIC DNA]</scope>
    <source>
        <strain evidence="12 13">CHu59-6-5</strain>
    </source>
</reference>
<keyword evidence="6 9" id="KW-0378">Hydrolase</keyword>
<dbReference type="AlphaFoldDB" id="A0A515D8T2"/>
<name>A0A515D8T2_9BURK</name>
<feature type="active site" evidence="9">
    <location>
        <position position="144"/>
    </location>
</feature>
<keyword evidence="12" id="KW-0449">Lipoprotein</keyword>
<evidence type="ECO:0000313" key="12">
    <source>
        <dbReference type="EMBL" id="QDL36821.1"/>
    </source>
</evidence>
<keyword evidence="5 9" id="KW-0064">Aspartyl protease</keyword>
<dbReference type="RefSeq" id="WP_142817984.1">
    <property type="nucleotide sequence ID" value="NZ_CP035503.1"/>
</dbReference>
<evidence type="ECO:0000256" key="3">
    <source>
        <dbReference type="ARBA" id="ARBA00022670"/>
    </source>
</evidence>
<dbReference type="PANTHER" id="PTHR33695">
    <property type="entry name" value="LIPOPROTEIN SIGNAL PEPTIDASE"/>
    <property type="match status" value="1"/>
</dbReference>
<feature type="transmembrane region" description="Helical" evidence="9">
    <location>
        <begin position="73"/>
        <end position="92"/>
    </location>
</feature>
<sequence>MAKSSFVKSSGSLLPWLGLALAVLILDQFTKVLILGYYQLGASTVVTSFFNVVRVHNAGAAFSFLAAASGWQRWFFTAIGVVAALLIVWLLRSHSGQKLFSFALACILGGAVGNVVDRLLHSYVIDFLDFHWHGAHFPAFNLADSAITLGAACLILDELRRVRRGR</sequence>
<keyword evidence="8 9" id="KW-0472">Membrane</keyword>
<comment type="similarity">
    <text evidence="1 9 11">Belongs to the peptidase A8 family.</text>
</comment>
<dbReference type="NCBIfam" id="TIGR00077">
    <property type="entry name" value="lspA"/>
    <property type="match status" value="1"/>
</dbReference>
<dbReference type="PRINTS" id="PR00781">
    <property type="entry name" value="LIPOSIGPTASE"/>
</dbReference>
<evidence type="ECO:0000256" key="2">
    <source>
        <dbReference type="ARBA" id="ARBA00022475"/>
    </source>
</evidence>
<feature type="transmembrane region" description="Helical" evidence="9">
    <location>
        <begin position="6"/>
        <end position="26"/>
    </location>
</feature>
<dbReference type="EMBL" id="CP035503">
    <property type="protein sequence ID" value="QDL36821.1"/>
    <property type="molecule type" value="Genomic_DNA"/>
</dbReference>
<organism evidence="12 13">
    <name type="scientific">Rhodoferax sediminis</name>
    <dbReference type="NCBI Taxonomy" id="2509614"/>
    <lineage>
        <taxon>Bacteria</taxon>
        <taxon>Pseudomonadati</taxon>
        <taxon>Pseudomonadota</taxon>
        <taxon>Betaproteobacteria</taxon>
        <taxon>Burkholderiales</taxon>
        <taxon>Comamonadaceae</taxon>
        <taxon>Rhodoferax</taxon>
    </lineage>
</organism>
<feature type="transmembrane region" description="Helical" evidence="9">
    <location>
        <begin position="99"/>
        <end position="116"/>
    </location>
</feature>
<evidence type="ECO:0000256" key="7">
    <source>
        <dbReference type="ARBA" id="ARBA00022989"/>
    </source>
</evidence>
<feature type="transmembrane region" description="Helical" evidence="9">
    <location>
        <begin position="136"/>
        <end position="156"/>
    </location>
</feature>
<evidence type="ECO:0000256" key="5">
    <source>
        <dbReference type="ARBA" id="ARBA00022750"/>
    </source>
</evidence>
<comment type="function">
    <text evidence="9 10">This protein specifically catalyzes the removal of signal peptides from prolipoproteins.</text>
</comment>
<evidence type="ECO:0000313" key="13">
    <source>
        <dbReference type="Proteomes" id="UP000316798"/>
    </source>
</evidence>
<dbReference type="GO" id="GO:0006508">
    <property type="term" value="P:proteolysis"/>
    <property type="evidence" value="ECO:0007669"/>
    <property type="project" value="UniProtKB-KW"/>
</dbReference>
<dbReference type="GO" id="GO:0004190">
    <property type="term" value="F:aspartic-type endopeptidase activity"/>
    <property type="evidence" value="ECO:0007669"/>
    <property type="project" value="UniProtKB-UniRule"/>
</dbReference>
<evidence type="ECO:0000256" key="11">
    <source>
        <dbReference type="RuleBase" id="RU004181"/>
    </source>
</evidence>
<feature type="transmembrane region" description="Helical" evidence="9">
    <location>
        <begin position="33"/>
        <end position="53"/>
    </location>
</feature>
<dbReference type="HAMAP" id="MF_00161">
    <property type="entry name" value="LspA"/>
    <property type="match status" value="1"/>
</dbReference>
<protein>
    <recommendedName>
        <fullName evidence="9">Lipoprotein signal peptidase</fullName>
        <ecNumber evidence="9">3.4.23.36</ecNumber>
    </recommendedName>
    <alternativeName>
        <fullName evidence="9">Prolipoprotein signal peptidase</fullName>
    </alternativeName>
    <alternativeName>
        <fullName evidence="9">Signal peptidase II</fullName>
        <shortName evidence="9">SPase II</shortName>
    </alternativeName>
</protein>
<comment type="catalytic activity">
    <reaction evidence="9 10">
        <text>Release of signal peptides from bacterial membrane prolipoproteins. Hydrolyzes -Xaa-Yaa-Zaa-|-(S,diacylglyceryl)Cys-, in which Xaa is hydrophobic (preferably Leu), and Yaa (Ala or Ser) and Zaa (Gly or Ala) have small, neutral side chains.</text>
        <dbReference type="EC" id="3.4.23.36"/>
    </reaction>
</comment>
<keyword evidence="3 9" id="KW-0645">Protease</keyword>